<dbReference type="InterPro" id="IPR010982">
    <property type="entry name" value="Lambda_DNA-bd_dom_sf"/>
</dbReference>
<keyword evidence="3" id="KW-0804">Transcription</keyword>
<dbReference type="InterPro" id="IPR028082">
    <property type="entry name" value="Peripla_BP_I"/>
</dbReference>
<dbReference type="Pfam" id="PF13407">
    <property type="entry name" value="Peripla_BP_4"/>
    <property type="match status" value="1"/>
</dbReference>
<dbReference type="Pfam" id="PF00356">
    <property type="entry name" value="LacI"/>
    <property type="match status" value="1"/>
</dbReference>
<name>A0A1M6PVZ6_REIAG</name>
<evidence type="ECO:0000256" key="1">
    <source>
        <dbReference type="ARBA" id="ARBA00023015"/>
    </source>
</evidence>
<dbReference type="Proteomes" id="UP000184474">
    <property type="component" value="Unassembled WGS sequence"/>
</dbReference>
<dbReference type="InterPro" id="IPR000843">
    <property type="entry name" value="HTH_LacI"/>
</dbReference>
<evidence type="ECO:0000259" key="4">
    <source>
        <dbReference type="PROSITE" id="PS50932"/>
    </source>
</evidence>
<evidence type="ECO:0000313" key="6">
    <source>
        <dbReference type="Proteomes" id="UP000184474"/>
    </source>
</evidence>
<dbReference type="SUPFAM" id="SSF47413">
    <property type="entry name" value="lambda repressor-like DNA-binding domains"/>
    <property type="match status" value="1"/>
</dbReference>
<dbReference type="PROSITE" id="PS00356">
    <property type="entry name" value="HTH_LACI_1"/>
    <property type="match status" value="1"/>
</dbReference>
<dbReference type="EMBL" id="FRAA01000003">
    <property type="protein sequence ID" value="SHK12047.1"/>
    <property type="molecule type" value="Genomic_DNA"/>
</dbReference>
<sequence length="367" mass="41591">MLQIISIFFFIFGSMKRITIKEIARQAGVSVGTVDRVLHKRGEVAEATKDLVLKIAKEGNYTTNVFARNLKLNKVYQIAVILPLDNDYWKTQRQGIEQSAEEYESLGMVLKFYPFDRSNQGSFLTKAAMAIDGEPDAVILAPLMEEEATDICGRLKSKAIPFVFVDSNLEEVAPLAFIGQDSVQSGYLAARLLNYGYGEGHDAWILKYTDFDSLNKTIDERIDGFRQYYVDQGWNAGRIHEINVENQVKLTEVLNSIKGEGMHLFVPNSRSYQIVSMIDESNLARKKRIVGYDLVKENIAPLENGHVDFIIDQNPNLQGNLSVQVLYKQLIANAPIKQYQYMPLEVVSKENLRFANSYREEPEEVVG</sequence>
<dbReference type="Gene3D" id="3.40.50.2300">
    <property type="match status" value="2"/>
</dbReference>
<gene>
    <name evidence="5" type="ORF">SAMN04488028_10362</name>
</gene>
<dbReference type="GO" id="GO:0000976">
    <property type="term" value="F:transcription cis-regulatory region binding"/>
    <property type="evidence" value="ECO:0007669"/>
    <property type="project" value="TreeGrafter"/>
</dbReference>
<evidence type="ECO:0000313" key="5">
    <source>
        <dbReference type="EMBL" id="SHK12047.1"/>
    </source>
</evidence>
<evidence type="ECO:0000256" key="2">
    <source>
        <dbReference type="ARBA" id="ARBA00023125"/>
    </source>
</evidence>
<accession>A0A1M6PVZ6</accession>
<keyword evidence="2" id="KW-0238">DNA-binding</keyword>
<dbReference type="SMART" id="SM00354">
    <property type="entry name" value="HTH_LACI"/>
    <property type="match status" value="1"/>
</dbReference>
<dbReference type="PANTHER" id="PTHR30146">
    <property type="entry name" value="LACI-RELATED TRANSCRIPTIONAL REPRESSOR"/>
    <property type="match status" value="1"/>
</dbReference>
<dbReference type="SUPFAM" id="SSF53822">
    <property type="entry name" value="Periplasmic binding protein-like I"/>
    <property type="match status" value="1"/>
</dbReference>
<evidence type="ECO:0000256" key="3">
    <source>
        <dbReference type="ARBA" id="ARBA00023163"/>
    </source>
</evidence>
<feature type="domain" description="HTH lacI-type" evidence="4">
    <location>
        <begin position="18"/>
        <end position="72"/>
    </location>
</feature>
<dbReference type="PROSITE" id="PS50932">
    <property type="entry name" value="HTH_LACI_2"/>
    <property type="match status" value="1"/>
</dbReference>
<keyword evidence="6" id="KW-1185">Reference proteome</keyword>
<keyword evidence="1" id="KW-0805">Transcription regulation</keyword>
<dbReference type="InterPro" id="IPR025997">
    <property type="entry name" value="SBP_2_dom"/>
</dbReference>
<dbReference type="PANTHER" id="PTHR30146:SF144">
    <property type="entry name" value="LACI-FAMILY TRANSCRIPTION REGULATOR"/>
    <property type="match status" value="1"/>
</dbReference>
<dbReference type="GO" id="GO:0003700">
    <property type="term" value="F:DNA-binding transcription factor activity"/>
    <property type="evidence" value="ECO:0007669"/>
    <property type="project" value="TreeGrafter"/>
</dbReference>
<dbReference type="CDD" id="cd01392">
    <property type="entry name" value="HTH_LacI"/>
    <property type="match status" value="1"/>
</dbReference>
<dbReference type="STRING" id="156994.SAMN04488028_10362"/>
<dbReference type="Gene3D" id="1.10.260.40">
    <property type="entry name" value="lambda repressor-like DNA-binding domains"/>
    <property type="match status" value="1"/>
</dbReference>
<proteinExistence type="predicted"/>
<dbReference type="AlphaFoldDB" id="A0A1M6PVZ6"/>
<protein>
    <submittedName>
        <fullName evidence="5">LacI family transcriptional regulator</fullName>
    </submittedName>
</protein>
<reference evidence="6" key="1">
    <citation type="submission" date="2016-11" db="EMBL/GenBank/DDBJ databases">
        <authorList>
            <person name="Varghese N."/>
            <person name="Submissions S."/>
        </authorList>
    </citation>
    <scope>NUCLEOTIDE SEQUENCE [LARGE SCALE GENOMIC DNA]</scope>
    <source>
        <strain evidence="6">DSM 26134</strain>
    </source>
</reference>
<organism evidence="5 6">
    <name type="scientific">Reichenbachiella agariperforans</name>
    <dbReference type="NCBI Taxonomy" id="156994"/>
    <lineage>
        <taxon>Bacteria</taxon>
        <taxon>Pseudomonadati</taxon>
        <taxon>Bacteroidota</taxon>
        <taxon>Cytophagia</taxon>
        <taxon>Cytophagales</taxon>
        <taxon>Reichenbachiellaceae</taxon>
        <taxon>Reichenbachiella</taxon>
    </lineage>
</organism>